<dbReference type="AlphaFoldDB" id="A0A7J6GH75"/>
<reference evidence="3 4" key="1">
    <citation type="journal article" date="2020" name="bioRxiv">
        <title>Sequence and annotation of 42 cannabis genomes reveals extensive copy number variation in cannabinoid synthesis and pathogen resistance genes.</title>
        <authorList>
            <person name="Mckernan K.J."/>
            <person name="Helbert Y."/>
            <person name="Kane L.T."/>
            <person name="Ebling H."/>
            <person name="Zhang L."/>
            <person name="Liu B."/>
            <person name="Eaton Z."/>
            <person name="Mclaughlin S."/>
            <person name="Kingan S."/>
            <person name="Baybayan P."/>
            <person name="Concepcion G."/>
            <person name="Jordan M."/>
            <person name="Riva A."/>
            <person name="Barbazuk W."/>
            <person name="Harkins T."/>
        </authorList>
    </citation>
    <scope>NUCLEOTIDE SEQUENCE [LARGE SCALE GENOMIC DNA]</scope>
    <source>
        <strain evidence="4">cv. Jamaican Lion 4</strain>
        <tissue evidence="3">Leaf</tissue>
    </source>
</reference>
<feature type="domain" description="Transposase MuDR plant" evidence="2">
    <location>
        <begin position="124"/>
        <end position="161"/>
    </location>
</feature>
<evidence type="ECO:0000313" key="3">
    <source>
        <dbReference type="EMBL" id="KAF4382264.1"/>
    </source>
</evidence>
<evidence type="ECO:0000313" key="4">
    <source>
        <dbReference type="Proteomes" id="UP000583929"/>
    </source>
</evidence>
<keyword evidence="4" id="KW-1185">Reference proteome</keyword>
<accession>A0A7J6GH75</accession>
<dbReference type="PANTHER" id="PTHR31973:SF187">
    <property type="entry name" value="MUTATOR TRANSPOSASE MUDRA PROTEIN"/>
    <property type="match status" value="1"/>
</dbReference>
<sequence>MLIHHFSEEGAPIYDAISHVAANVVFNEEIQVVQQQVLQIQTEEPQADQQQVPQTQFEGPQAEEDFELEEEEWWGSVTVLCNETDEVDDGIESEEDLTSLCSDDEDTTLKKYSIEYNPKTKWEDFKYVTNESDRVRAICKCDGCPWMVYAHVLSDKRTFRVNSLWETHECPLMLNNKKADSSWLANYFLERFRLNPNMDFKAFREITQDTKFSMVHVTKRIERPPSNNPSDETIKRRRRRQKQQLREEGASAGVAGPSFYVS</sequence>
<dbReference type="Pfam" id="PF03108">
    <property type="entry name" value="DBD_Tnp_Mut"/>
    <property type="match status" value="1"/>
</dbReference>
<evidence type="ECO:0000256" key="1">
    <source>
        <dbReference type="SAM" id="MobiDB-lite"/>
    </source>
</evidence>
<dbReference type="PANTHER" id="PTHR31973">
    <property type="entry name" value="POLYPROTEIN, PUTATIVE-RELATED"/>
    <property type="match status" value="1"/>
</dbReference>
<dbReference type="InterPro" id="IPR004332">
    <property type="entry name" value="Transposase_MuDR"/>
</dbReference>
<proteinExistence type="predicted"/>
<gene>
    <name evidence="3" type="ORF">G4B88_011593</name>
</gene>
<name>A0A7J6GH75_CANSA</name>
<organism evidence="3 4">
    <name type="scientific">Cannabis sativa</name>
    <name type="common">Hemp</name>
    <name type="synonym">Marijuana</name>
    <dbReference type="NCBI Taxonomy" id="3483"/>
    <lineage>
        <taxon>Eukaryota</taxon>
        <taxon>Viridiplantae</taxon>
        <taxon>Streptophyta</taxon>
        <taxon>Embryophyta</taxon>
        <taxon>Tracheophyta</taxon>
        <taxon>Spermatophyta</taxon>
        <taxon>Magnoliopsida</taxon>
        <taxon>eudicotyledons</taxon>
        <taxon>Gunneridae</taxon>
        <taxon>Pentapetalae</taxon>
        <taxon>rosids</taxon>
        <taxon>fabids</taxon>
        <taxon>Rosales</taxon>
        <taxon>Cannabaceae</taxon>
        <taxon>Cannabis</taxon>
    </lineage>
</organism>
<feature type="region of interest" description="Disordered" evidence="1">
    <location>
        <begin position="221"/>
        <end position="262"/>
    </location>
</feature>
<evidence type="ECO:0000259" key="2">
    <source>
        <dbReference type="Pfam" id="PF03108"/>
    </source>
</evidence>
<protein>
    <recommendedName>
        <fullName evidence="2">Transposase MuDR plant domain-containing protein</fullName>
    </recommendedName>
</protein>
<comment type="caution">
    <text evidence="3">The sequence shown here is derived from an EMBL/GenBank/DDBJ whole genome shotgun (WGS) entry which is preliminary data.</text>
</comment>
<dbReference type="Proteomes" id="UP000583929">
    <property type="component" value="Unassembled WGS sequence"/>
</dbReference>
<dbReference type="EMBL" id="JAATIQ010000103">
    <property type="protein sequence ID" value="KAF4382264.1"/>
    <property type="molecule type" value="Genomic_DNA"/>
</dbReference>